<dbReference type="Proteomes" id="UP000708576">
    <property type="component" value="Unassembled WGS sequence"/>
</dbReference>
<dbReference type="RefSeq" id="WP_212213879.1">
    <property type="nucleotide sequence ID" value="NZ_JAGUCO010000002.1"/>
</dbReference>
<evidence type="ECO:0000313" key="2">
    <source>
        <dbReference type="Proteomes" id="UP000708576"/>
    </source>
</evidence>
<evidence type="ECO:0000313" key="1">
    <source>
        <dbReference type="EMBL" id="MBS2097454.1"/>
    </source>
</evidence>
<gene>
    <name evidence="1" type="ORF">KEM10_04125</name>
</gene>
<keyword evidence="2" id="KW-1185">Reference proteome</keyword>
<sequence>MKKNLLTLSIFLLGFQIYAQSLIEGVFEQKSEFIKLSENRKCKFKIGLGTIQSEQESGYVLLLFHHSIGRNNNEYSLLIKTSEESDNEVLLSKTQIQPMDKYGDAIISFYLPGTSVDLLKNHKVKQLCLCSPDKGNKNIVTIKDEIPLNNTAREFFMTYSDLLDI</sequence>
<dbReference type="EMBL" id="JAGUCO010000002">
    <property type="protein sequence ID" value="MBS2097454.1"/>
    <property type="molecule type" value="Genomic_DNA"/>
</dbReference>
<proteinExistence type="predicted"/>
<name>A0ABS5JRE3_9BACT</name>
<organism evidence="1 2">
    <name type="scientific">Carboxylicivirga linearis</name>
    <dbReference type="NCBI Taxonomy" id="1628157"/>
    <lineage>
        <taxon>Bacteria</taxon>
        <taxon>Pseudomonadati</taxon>
        <taxon>Bacteroidota</taxon>
        <taxon>Bacteroidia</taxon>
        <taxon>Marinilabiliales</taxon>
        <taxon>Marinilabiliaceae</taxon>
        <taxon>Carboxylicivirga</taxon>
    </lineage>
</organism>
<reference evidence="1 2" key="1">
    <citation type="journal article" date="2015" name="Int. J. Syst. Evol. Microbiol.">
        <title>Carboxylicivirga linearis sp. nov., isolated from a sea cucumber culture pond.</title>
        <authorList>
            <person name="Wang F.Q."/>
            <person name="Zhou Y.X."/>
            <person name="Lin X.Z."/>
            <person name="Chen G.J."/>
            <person name="Du Z.J."/>
        </authorList>
    </citation>
    <scope>NUCLEOTIDE SEQUENCE [LARGE SCALE GENOMIC DNA]</scope>
    <source>
        <strain evidence="1 2">FB218</strain>
    </source>
</reference>
<protein>
    <submittedName>
        <fullName evidence="1">Uncharacterized protein</fullName>
    </submittedName>
</protein>
<comment type="caution">
    <text evidence="1">The sequence shown here is derived from an EMBL/GenBank/DDBJ whole genome shotgun (WGS) entry which is preliminary data.</text>
</comment>
<accession>A0ABS5JRE3</accession>